<dbReference type="EMBL" id="KQ459993">
    <property type="protein sequence ID" value="KPJ18574.1"/>
    <property type="molecule type" value="Genomic_DNA"/>
</dbReference>
<organism evidence="1 2">
    <name type="scientific">Papilio machaon</name>
    <name type="common">Old World swallowtail butterfly</name>
    <dbReference type="NCBI Taxonomy" id="76193"/>
    <lineage>
        <taxon>Eukaryota</taxon>
        <taxon>Metazoa</taxon>
        <taxon>Ecdysozoa</taxon>
        <taxon>Arthropoda</taxon>
        <taxon>Hexapoda</taxon>
        <taxon>Insecta</taxon>
        <taxon>Pterygota</taxon>
        <taxon>Neoptera</taxon>
        <taxon>Endopterygota</taxon>
        <taxon>Lepidoptera</taxon>
        <taxon>Glossata</taxon>
        <taxon>Ditrysia</taxon>
        <taxon>Papilionoidea</taxon>
        <taxon>Papilionidae</taxon>
        <taxon>Papilioninae</taxon>
        <taxon>Papilio</taxon>
    </lineage>
</organism>
<gene>
    <name evidence="1" type="ORF">RR48_01200</name>
</gene>
<protein>
    <submittedName>
        <fullName evidence="1">Uncharacterized protein</fullName>
    </submittedName>
</protein>
<evidence type="ECO:0000313" key="2">
    <source>
        <dbReference type="Proteomes" id="UP000053240"/>
    </source>
</evidence>
<dbReference type="Proteomes" id="UP000053240">
    <property type="component" value="Unassembled WGS sequence"/>
</dbReference>
<sequence length="75" mass="8778">MTTKLDLTYVSFGNNPWQCACLREFLREVKQLNIAYDTDYFDGSSPVCVTTDEFVCMRDESVNDLFINMYRDIKS</sequence>
<keyword evidence="2" id="KW-1185">Reference proteome</keyword>
<proteinExistence type="predicted"/>
<reference evidence="1 2" key="1">
    <citation type="journal article" date="2015" name="Nat. Commun.">
        <title>Outbred genome sequencing and CRISPR/Cas9 gene editing in butterflies.</title>
        <authorList>
            <person name="Li X."/>
            <person name="Fan D."/>
            <person name="Zhang W."/>
            <person name="Liu G."/>
            <person name="Zhang L."/>
            <person name="Zhao L."/>
            <person name="Fang X."/>
            <person name="Chen L."/>
            <person name="Dong Y."/>
            <person name="Chen Y."/>
            <person name="Ding Y."/>
            <person name="Zhao R."/>
            <person name="Feng M."/>
            <person name="Zhu Y."/>
            <person name="Feng Y."/>
            <person name="Jiang X."/>
            <person name="Zhu D."/>
            <person name="Xiang H."/>
            <person name="Feng X."/>
            <person name="Li S."/>
            <person name="Wang J."/>
            <person name="Zhang G."/>
            <person name="Kronforst M.R."/>
            <person name="Wang W."/>
        </authorList>
    </citation>
    <scope>NUCLEOTIDE SEQUENCE [LARGE SCALE GENOMIC DNA]</scope>
    <source>
        <strain evidence="1">Ya'a_city_454_Pm</strain>
        <tissue evidence="1">Whole body</tissue>
    </source>
</reference>
<evidence type="ECO:0000313" key="1">
    <source>
        <dbReference type="EMBL" id="KPJ18574.1"/>
    </source>
</evidence>
<name>A0A0N0PE13_PAPMA</name>
<accession>A0A0N0PE13</accession>
<dbReference type="InParanoid" id="A0A0N0PE13"/>
<dbReference type="AlphaFoldDB" id="A0A0N0PE13"/>